<comment type="similarity">
    <text evidence="1 7">Belongs to the cytochrome P450 family.</text>
</comment>
<evidence type="ECO:0000256" key="2">
    <source>
        <dbReference type="ARBA" id="ARBA00022617"/>
    </source>
</evidence>
<dbReference type="EMBL" id="CP144747">
    <property type="protein sequence ID" value="WVZ62457.1"/>
    <property type="molecule type" value="Genomic_DNA"/>
</dbReference>
<proteinExistence type="inferred from homology"/>
<dbReference type="CDD" id="cd20618">
    <property type="entry name" value="CYP71_clan"/>
    <property type="match status" value="1"/>
</dbReference>
<dbReference type="AlphaFoldDB" id="A0AAQ3WI45"/>
<sequence>CTVVLLPRRRAGHRALPRVIFHSPSPPPEPLSQVQPPTGPSAMAGDRQPQPDRPTPTRPHRSVHELSQRYGPLMSLRLGSFPAVVGSSVEMARFFLRTHDLAFLDRPRMAAGKYIGYDYSNLLWSPYGAYWLQARKLCKTAVLSAARLRQHEHARQAEVWAMLRRLHAGPAAGRVLLLRDHLFMLNIDVSCLMLLGKKYVGGGGDSRSPTTAEELKWMIEEFFYLSGADNVGDMIPWLNWLDPQGYVGRLKRLRKMFDRFPDHVLNDHEERRRREGEQFVAMDWVDLLLTLADDPNLEVPIDRDGVRALMVNLLIGLPDTASATVEWAMSELLRSPDALTKATQELDRVVGDRHVTEGNISDLPYLEAVVKETMRLHPATPMLAPRLSREDVSAGGYDIPALDAGEFRPERFVGSSVDVQGRDMELLPFGSGRRMCPGVSLGLKMVQVILANLLHAYAWRLPDGVTKETLSMEDENSLSVVRKVPLEAVAEPRLPEHLYAGP</sequence>
<gene>
    <name evidence="9" type="ORF">U9M48_012206</name>
</gene>
<evidence type="ECO:0000256" key="5">
    <source>
        <dbReference type="ARBA" id="ARBA00023004"/>
    </source>
</evidence>
<evidence type="ECO:0000256" key="4">
    <source>
        <dbReference type="ARBA" id="ARBA00023002"/>
    </source>
</evidence>
<dbReference type="SUPFAM" id="SSF48264">
    <property type="entry name" value="Cytochrome P450"/>
    <property type="match status" value="1"/>
</dbReference>
<keyword evidence="10" id="KW-1185">Reference proteome</keyword>
<evidence type="ECO:0000256" key="8">
    <source>
        <dbReference type="SAM" id="MobiDB-lite"/>
    </source>
</evidence>
<keyword evidence="3 6" id="KW-0479">Metal-binding</keyword>
<dbReference type="PANTHER" id="PTHR47944">
    <property type="entry name" value="CYTOCHROME P450 98A9"/>
    <property type="match status" value="1"/>
</dbReference>
<evidence type="ECO:0000256" key="6">
    <source>
        <dbReference type="PIRSR" id="PIRSR602401-1"/>
    </source>
</evidence>
<dbReference type="PANTHER" id="PTHR47944:SF9">
    <property type="entry name" value="FLAVONOID 3-MONOOXYGENASE"/>
    <property type="match status" value="1"/>
</dbReference>
<dbReference type="PROSITE" id="PS00086">
    <property type="entry name" value="CYTOCHROME_P450"/>
    <property type="match status" value="1"/>
</dbReference>
<dbReference type="InterPro" id="IPR036396">
    <property type="entry name" value="Cyt_P450_sf"/>
</dbReference>
<name>A0AAQ3WI45_PASNO</name>
<evidence type="ECO:0000256" key="1">
    <source>
        <dbReference type="ARBA" id="ARBA00010617"/>
    </source>
</evidence>
<dbReference type="InterPro" id="IPR001128">
    <property type="entry name" value="Cyt_P450"/>
</dbReference>
<dbReference type="InterPro" id="IPR002401">
    <property type="entry name" value="Cyt_P450_E_grp-I"/>
</dbReference>
<evidence type="ECO:0000256" key="7">
    <source>
        <dbReference type="RuleBase" id="RU000461"/>
    </source>
</evidence>
<reference evidence="9 10" key="1">
    <citation type="submission" date="2024-02" db="EMBL/GenBank/DDBJ databases">
        <title>High-quality chromosome-scale genome assembly of Pensacola bahiagrass (Paspalum notatum Flugge var. saurae).</title>
        <authorList>
            <person name="Vega J.M."/>
            <person name="Podio M."/>
            <person name="Orjuela J."/>
            <person name="Siena L.A."/>
            <person name="Pessino S.C."/>
            <person name="Combes M.C."/>
            <person name="Mariac C."/>
            <person name="Albertini E."/>
            <person name="Pupilli F."/>
            <person name="Ortiz J.P.A."/>
            <person name="Leblanc O."/>
        </authorList>
    </citation>
    <scope>NUCLEOTIDE SEQUENCE [LARGE SCALE GENOMIC DNA]</scope>
    <source>
        <strain evidence="9">R1</strain>
        <tissue evidence="9">Leaf</tissue>
    </source>
</reference>
<comment type="cofactor">
    <cofactor evidence="6">
        <name>heme</name>
        <dbReference type="ChEBI" id="CHEBI:30413"/>
    </cofactor>
</comment>
<dbReference type="InterPro" id="IPR017972">
    <property type="entry name" value="Cyt_P450_CS"/>
</dbReference>
<dbReference type="GO" id="GO:0004497">
    <property type="term" value="F:monooxygenase activity"/>
    <property type="evidence" value="ECO:0007669"/>
    <property type="project" value="UniProtKB-KW"/>
</dbReference>
<dbReference type="GO" id="GO:0016705">
    <property type="term" value="F:oxidoreductase activity, acting on paired donors, with incorporation or reduction of molecular oxygen"/>
    <property type="evidence" value="ECO:0007669"/>
    <property type="project" value="InterPro"/>
</dbReference>
<evidence type="ECO:0000256" key="3">
    <source>
        <dbReference type="ARBA" id="ARBA00022723"/>
    </source>
</evidence>
<evidence type="ECO:0000313" key="9">
    <source>
        <dbReference type="EMBL" id="WVZ62457.1"/>
    </source>
</evidence>
<organism evidence="9 10">
    <name type="scientific">Paspalum notatum var. saurae</name>
    <dbReference type="NCBI Taxonomy" id="547442"/>
    <lineage>
        <taxon>Eukaryota</taxon>
        <taxon>Viridiplantae</taxon>
        <taxon>Streptophyta</taxon>
        <taxon>Embryophyta</taxon>
        <taxon>Tracheophyta</taxon>
        <taxon>Spermatophyta</taxon>
        <taxon>Magnoliopsida</taxon>
        <taxon>Liliopsida</taxon>
        <taxon>Poales</taxon>
        <taxon>Poaceae</taxon>
        <taxon>PACMAD clade</taxon>
        <taxon>Panicoideae</taxon>
        <taxon>Andropogonodae</taxon>
        <taxon>Paspaleae</taxon>
        <taxon>Paspalinae</taxon>
        <taxon>Paspalum</taxon>
    </lineage>
</organism>
<dbReference type="Gene3D" id="1.10.630.10">
    <property type="entry name" value="Cytochrome P450"/>
    <property type="match status" value="1"/>
</dbReference>
<dbReference type="GO" id="GO:0020037">
    <property type="term" value="F:heme binding"/>
    <property type="evidence" value="ECO:0007669"/>
    <property type="project" value="InterPro"/>
</dbReference>
<feature type="region of interest" description="Disordered" evidence="8">
    <location>
        <begin position="16"/>
        <end position="63"/>
    </location>
</feature>
<dbReference type="Pfam" id="PF00067">
    <property type="entry name" value="p450"/>
    <property type="match status" value="2"/>
</dbReference>
<keyword evidence="7" id="KW-0503">Monooxygenase</keyword>
<dbReference type="Proteomes" id="UP001341281">
    <property type="component" value="Chromosome 03"/>
</dbReference>
<feature type="non-terminal residue" evidence="9">
    <location>
        <position position="502"/>
    </location>
</feature>
<dbReference type="PRINTS" id="PR00385">
    <property type="entry name" value="P450"/>
</dbReference>
<dbReference type="GO" id="GO:0005506">
    <property type="term" value="F:iron ion binding"/>
    <property type="evidence" value="ECO:0007669"/>
    <property type="project" value="InterPro"/>
</dbReference>
<dbReference type="PRINTS" id="PR00463">
    <property type="entry name" value="EP450I"/>
</dbReference>
<protein>
    <submittedName>
        <fullName evidence="9">Uncharacterized protein</fullName>
    </submittedName>
</protein>
<feature type="binding site" description="axial binding residue" evidence="6">
    <location>
        <position position="436"/>
    </location>
    <ligand>
        <name>heme</name>
        <dbReference type="ChEBI" id="CHEBI:30413"/>
    </ligand>
    <ligandPart>
        <name>Fe</name>
        <dbReference type="ChEBI" id="CHEBI:18248"/>
    </ligandPart>
</feature>
<keyword evidence="2 6" id="KW-0349">Heme</keyword>
<keyword evidence="5 6" id="KW-0408">Iron</keyword>
<evidence type="ECO:0000313" key="10">
    <source>
        <dbReference type="Proteomes" id="UP001341281"/>
    </source>
</evidence>
<keyword evidence="4 7" id="KW-0560">Oxidoreductase</keyword>
<accession>A0AAQ3WI45</accession>